<gene>
    <name evidence="1" type="ORF">BJG266_LOCUS36163</name>
    <name evidence="2" type="ORF">QVE165_LOCUS53169</name>
</gene>
<dbReference type="EMBL" id="CAJNOM010001365">
    <property type="protein sequence ID" value="CAF1604756.1"/>
    <property type="molecule type" value="Genomic_DNA"/>
</dbReference>
<evidence type="ECO:0000313" key="3">
    <source>
        <dbReference type="Proteomes" id="UP000663832"/>
    </source>
</evidence>
<name>A0A815IUA1_9BILA</name>
<dbReference type="Proteomes" id="UP000663877">
    <property type="component" value="Unassembled WGS sequence"/>
</dbReference>
<organism evidence="1 4">
    <name type="scientific">Adineta steineri</name>
    <dbReference type="NCBI Taxonomy" id="433720"/>
    <lineage>
        <taxon>Eukaryota</taxon>
        <taxon>Metazoa</taxon>
        <taxon>Spiralia</taxon>
        <taxon>Gnathifera</taxon>
        <taxon>Rotifera</taxon>
        <taxon>Eurotatoria</taxon>
        <taxon>Bdelloidea</taxon>
        <taxon>Adinetida</taxon>
        <taxon>Adinetidae</taxon>
        <taxon>Adineta</taxon>
    </lineage>
</organism>
<evidence type="ECO:0000313" key="1">
    <source>
        <dbReference type="EMBL" id="CAF1373497.1"/>
    </source>
</evidence>
<accession>A0A815IUA1</accession>
<evidence type="ECO:0000313" key="4">
    <source>
        <dbReference type="Proteomes" id="UP000663877"/>
    </source>
</evidence>
<dbReference type="InterPro" id="IPR052789">
    <property type="entry name" value="SSUH2_homolog"/>
</dbReference>
<proteinExistence type="predicted"/>
<dbReference type="AlphaFoldDB" id="A0A815IUA1"/>
<dbReference type="OrthoDB" id="10187012at2759"/>
<comment type="caution">
    <text evidence="1">The sequence shown here is derived from an EMBL/GenBank/DDBJ whole genome shotgun (WGS) entry which is preliminary data.</text>
</comment>
<keyword evidence="3" id="KW-1185">Reference proteome</keyword>
<dbReference type="EMBL" id="CAJNOI010001019">
    <property type="protein sequence ID" value="CAF1373497.1"/>
    <property type="molecule type" value="Genomic_DNA"/>
</dbReference>
<dbReference type="PANTHER" id="PTHR48465">
    <property type="entry name" value="PROTEIN SSUH2 HOMOLOG"/>
    <property type="match status" value="1"/>
</dbReference>
<evidence type="ECO:0000313" key="2">
    <source>
        <dbReference type="EMBL" id="CAF1604756.1"/>
    </source>
</evidence>
<reference evidence="1" key="1">
    <citation type="submission" date="2021-02" db="EMBL/GenBank/DDBJ databases">
        <authorList>
            <person name="Nowell W R."/>
        </authorList>
    </citation>
    <scope>NUCLEOTIDE SEQUENCE</scope>
</reference>
<sequence length="351" mass="40184">MVEYESTSDTDLLLAGGDNNALTKLRTYLINNSNRSRLDLRPLAHARVVRERNLSGYIAHLSTLRESRWVSETKAPYFGDEVIAHRALGNIWDDYQFDQPTTTLLDGGKFKEMVYDLKETQHREPCSKCQSLGQIKCRECFGFGDYACEKCQQGRIECCQFTLCRRCMGEGSYICDKCMGRMRIICSTCLTRGYIPCPDCAGLRFVLVWTKLHIRWENHESVVALNGGNSNILPISVLKNSSEKSICFQFDDKWNTTQTINNIFDTCWGLSHELQANICKSFQTQHNDKSGRIIRLFCMIEWLHIKQIDYTFGQKPGNIYTFCLYGDHENEVYDNQYPYKSGGGGCGCTVL</sequence>
<dbReference type="Proteomes" id="UP000663832">
    <property type="component" value="Unassembled WGS sequence"/>
</dbReference>
<protein>
    <submittedName>
        <fullName evidence="1">Uncharacterized protein</fullName>
    </submittedName>
</protein>
<dbReference type="PANTHER" id="PTHR48465:SF1">
    <property type="entry name" value="PROTEIN SSUH2 HOMOLOG"/>
    <property type="match status" value="1"/>
</dbReference>